<protein>
    <submittedName>
        <fullName evidence="2">Type II toxin-antitoxin system ParD family antitoxin</fullName>
    </submittedName>
</protein>
<proteinExistence type="predicted"/>
<evidence type="ECO:0000313" key="3">
    <source>
        <dbReference type="Proteomes" id="UP000318413"/>
    </source>
</evidence>
<dbReference type="EMBL" id="RCZK01000011">
    <property type="protein sequence ID" value="TPG10393.1"/>
    <property type="molecule type" value="Genomic_DNA"/>
</dbReference>
<dbReference type="SUPFAM" id="SSF47598">
    <property type="entry name" value="Ribbon-helix-helix"/>
    <property type="match status" value="1"/>
</dbReference>
<dbReference type="InterPro" id="IPR038296">
    <property type="entry name" value="ParD_sf"/>
</dbReference>
<sequence>MFDDIGPMTELSVSMPPALQNWVDARLSEGRYADAAEYLRDLIRRDQAEDVRWVRMMIAEGEASGYLDANPDDIIDEIIAELPAGDG</sequence>
<evidence type="ECO:0000256" key="1">
    <source>
        <dbReference type="ARBA" id="ARBA00022649"/>
    </source>
</evidence>
<dbReference type="Proteomes" id="UP000318413">
    <property type="component" value="Unassembled WGS sequence"/>
</dbReference>
<name>A0A502CC46_9SPHN</name>
<keyword evidence="1" id="KW-1277">Toxin-antitoxin system</keyword>
<dbReference type="InterPro" id="IPR010985">
    <property type="entry name" value="Ribbon_hlx_hlx"/>
</dbReference>
<dbReference type="Pfam" id="PF03693">
    <property type="entry name" value="ParD_antitoxin"/>
    <property type="match status" value="1"/>
</dbReference>
<organism evidence="2 3">
    <name type="scientific">Sphingomonas oligophenolica</name>
    <dbReference type="NCBI Taxonomy" id="301154"/>
    <lineage>
        <taxon>Bacteria</taxon>
        <taxon>Pseudomonadati</taxon>
        <taxon>Pseudomonadota</taxon>
        <taxon>Alphaproteobacteria</taxon>
        <taxon>Sphingomonadales</taxon>
        <taxon>Sphingomonadaceae</taxon>
        <taxon>Sphingomonas</taxon>
    </lineage>
</organism>
<dbReference type="AlphaFoldDB" id="A0A502CC46"/>
<evidence type="ECO:0000313" key="2">
    <source>
        <dbReference type="EMBL" id="TPG10393.1"/>
    </source>
</evidence>
<dbReference type="InterPro" id="IPR022789">
    <property type="entry name" value="ParD"/>
</dbReference>
<dbReference type="Gene3D" id="6.10.10.120">
    <property type="entry name" value="Antitoxin ParD1-like"/>
    <property type="match status" value="1"/>
</dbReference>
<comment type="caution">
    <text evidence="2">The sequence shown here is derived from an EMBL/GenBank/DDBJ whole genome shotgun (WGS) entry which is preliminary data.</text>
</comment>
<gene>
    <name evidence="2" type="ORF">EAH84_12480</name>
</gene>
<keyword evidence="3" id="KW-1185">Reference proteome</keyword>
<reference evidence="2 3" key="1">
    <citation type="journal article" date="2019" name="Environ. Microbiol.">
        <title>Species interactions and distinct microbial communities in high Arctic permafrost affected cryosols are associated with the CH4 and CO2 gas fluxes.</title>
        <authorList>
            <person name="Altshuler I."/>
            <person name="Hamel J."/>
            <person name="Turney S."/>
            <person name="Magnuson E."/>
            <person name="Levesque R."/>
            <person name="Greer C."/>
            <person name="Whyte L.G."/>
        </authorList>
    </citation>
    <scope>NUCLEOTIDE SEQUENCE [LARGE SCALE GENOMIC DNA]</scope>
    <source>
        <strain evidence="2 3">S5.1</strain>
    </source>
</reference>
<dbReference type="GO" id="GO:0006355">
    <property type="term" value="P:regulation of DNA-templated transcription"/>
    <property type="evidence" value="ECO:0007669"/>
    <property type="project" value="InterPro"/>
</dbReference>
<accession>A0A502CC46</accession>